<dbReference type="Pfam" id="PF07995">
    <property type="entry name" value="GSDH"/>
    <property type="match status" value="1"/>
</dbReference>
<reference evidence="4" key="1">
    <citation type="journal article" date="2019" name="Int. J. Syst. Evol. Microbiol.">
        <title>The Global Catalogue of Microorganisms (GCM) 10K type strain sequencing project: providing services to taxonomists for standard genome sequencing and annotation.</title>
        <authorList>
            <consortium name="The Broad Institute Genomics Platform"/>
            <consortium name="The Broad Institute Genome Sequencing Center for Infectious Disease"/>
            <person name="Wu L."/>
            <person name="Ma J."/>
        </authorList>
    </citation>
    <scope>NUCLEOTIDE SEQUENCE [LARGE SCALE GENOMIC DNA]</scope>
    <source>
        <strain evidence="4">CCUG 61889</strain>
    </source>
</reference>
<dbReference type="InterPro" id="IPR011042">
    <property type="entry name" value="6-blade_b-propeller_TolB-like"/>
</dbReference>
<name>A0ABV8B6H4_9BACI</name>
<evidence type="ECO:0000313" key="3">
    <source>
        <dbReference type="EMBL" id="MFC3885911.1"/>
    </source>
</evidence>
<feature type="signal peptide" evidence="1">
    <location>
        <begin position="1"/>
        <end position="19"/>
    </location>
</feature>
<dbReference type="InterPro" id="IPR012938">
    <property type="entry name" value="Glc/Sorbosone_DH"/>
</dbReference>
<dbReference type="PROSITE" id="PS51257">
    <property type="entry name" value="PROKAR_LIPOPROTEIN"/>
    <property type="match status" value="1"/>
</dbReference>
<protein>
    <submittedName>
        <fullName evidence="3">PQQ-dependent sugar dehydrogenase</fullName>
    </submittedName>
</protein>
<feature type="chain" id="PRO_5047342206" evidence="1">
    <location>
        <begin position="20"/>
        <end position="363"/>
    </location>
</feature>
<dbReference type="RefSeq" id="WP_377918291.1">
    <property type="nucleotide sequence ID" value="NZ_JBHRZT010000072.1"/>
</dbReference>
<proteinExistence type="predicted"/>
<dbReference type="PANTHER" id="PTHR19328:SF13">
    <property type="entry name" value="HIPL1 PROTEIN"/>
    <property type="match status" value="1"/>
</dbReference>
<organism evidence="3 4">
    <name type="scientific">Bacillus songklensis</name>
    <dbReference type="NCBI Taxonomy" id="1069116"/>
    <lineage>
        <taxon>Bacteria</taxon>
        <taxon>Bacillati</taxon>
        <taxon>Bacillota</taxon>
        <taxon>Bacilli</taxon>
        <taxon>Bacillales</taxon>
        <taxon>Bacillaceae</taxon>
        <taxon>Bacillus</taxon>
    </lineage>
</organism>
<keyword evidence="1" id="KW-0732">Signal</keyword>
<dbReference type="EMBL" id="JBHRZT010000072">
    <property type="protein sequence ID" value="MFC3885911.1"/>
    <property type="molecule type" value="Genomic_DNA"/>
</dbReference>
<accession>A0ABV8B6H4</accession>
<evidence type="ECO:0000259" key="2">
    <source>
        <dbReference type="Pfam" id="PF07995"/>
    </source>
</evidence>
<sequence length="363" mass="40580">MKILSIGMALLFLSGCTWSQKETESPPASHKNHSGRETAHVMTTEPETLIEKLDIPWSITKHHNVMYISQRKGPIVKFDEETRAVDIQKIKLAKSLHLEGEGGFLGFVLSPDFPDKPQAFAYYTFKEGNTIYNRVVLMEQTGNQWVEKKELISNIPGAKLHNGGRMKIGPDGKLYVTTGDALSPDSAQDRSSLGGKILRMNLDGSIPNDNPFPQSYIYSYGHRNPQGLAWDEQGTLYSSEHGQSAHDEINKIEPGQNYGWPVIQGDKTAKGMKTPLFHSGDVTWAPAGMDYHQGTLYVAALAGSRIMAFDLQKKTIETVFDNGGRMRDSFIDKDQLYFISNNRDGRGTPAENDDRLYRLPLKN</sequence>
<dbReference type="Proteomes" id="UP001595752">
    <property type="component" value="Unassembled WGS sequence"/>
</dbReference>
<dbReference type="PANTHER" id="PTHR19328">
    <property type="entry name" value="HEDGEHOG-INTERACTING PROTEIN"/>
    <property type="match status" value="1"/>
</dbReference>
<comment type="caution">
    <text evidence="3">The sequence shown here is derived from an EMBL/GenBank/DDBJ whole genome shotgun (WGS) entry which is preliminary data.</text>
</comment>
<dbReference type="InterPro" id="IPR011041">
    <property type="entry name" value="Quinoprot_gluc/sorb_DH_b-prop"/>
</dbReference>
<feature type="domain" description="Glucose/Sorbosone dehydrogenase" evidence="2">
    <location>
        <begin position="53"/>
        <end position="346"/>
    </location>
</feature>
<keyword evidence="4" id="KW-1185">Reference proteome</keyword>
<evidence type="ECO:0000256" key="1">
    <source>
        <dbReference type="SAM" id="SignalP"/>
    </source>
</evidence>
<dbReference type="SUPFAM" id="SSF50952">
    <property type="entry name" value="Soluble quinoprotein glucose dehydrogenase"/>
    <property type="match status" value="1"/>
</dbReference>
<evidence type="ECO:0000313" key="4">
    <source>
        <dbReference type="Proteomes" id="UP001595752"/>
    </source>
</evidence>
<gene>
    <name evidence="3" type="ORF">ACFOU2_21505</name>
</gene>
<dbReference type="Gene3D" id="2.120.10.30">
    <property type="entry name" value="TolB, C-terminal domain"/>
    <property type="match status" value="1"/>
</dbReference>